<dbReference type="OrthoDB" id="9809616at2"/>
<dbReference type="Gene3D" id="3.40.640.10">
    <property type="entry name" value="Type I PLP-dependent aspartate aminotransferase-like (Major domain)"/>
    <property type="match status" value="1"/>
</dbReference>
<keyword evidence="3 6" id="KW-0032">Aminotransferase</keyword>
<gene>
    <name evidence="6" type="primary">pat</name>
    <name evidence="8" type="ORF">FVP60_06745</name>
</gene>
<dbReference type="GO" id="GO:0004400">
    <property type="term" value="F:histidinol-phosphate transaminase activity"/>
    <property type="evidence" value="ECO:0007669"/>
    <property type="project" value="InterPro"/>
</dbReference>
<dbReference type="HAMAP" id="MF_01513">
    <property type="entry name" value="Phe_aminotrans_2"/>
    <property type="match status" value="1"/>
</dbReference>
<dbReference type="InterPro" id="IPR015421">
    <property type="entry name" value="PyrdxlP-dep_Trfase_major"/>
</dbReference>
<comment type="cofactor">
    <cofactor evidence="1 6">
        <name>pyridoxal 5'-phosphate</name>
        <dbReference type="ChEBI" id="CHEBI:597326"/>
    </cofactor>
</comment>
<evidence type="ECO:0000256" key="3">
    <source>
        <dbReference type="ARBA" id="ARBA00022576"/>
    </source>
</evidence>
<dbReference type="InterPro" id="IPR005861">
    <property type="entry name" value="HisP_aminotrans"/>
</dbReference>
<comment type="caution">
    <text evidence="8">The sequence shown here is derived from an EMBL/GenBank/DDBJ whole genome shotgun (WGS) entry which is preliminary data.</text>
</comment>
<evidence type="ECO:0000313" key="8">
    <source>
        <dbReference type="EMBL" id="TXK06634.1"/>
    </source>
</evidence>
<dbReference type="Gene3D" id="3.90.1150.10">
    <property type="entry name" value="Aspartate Aminotransferase, domain 1"/>
    <property type="match status" value="1"/>
</dbReference>
<proteinExistence type="inferred from homology"/>
<dbReference type="InterPro" id="IPR004839">
    <property type="entry name" value="Aminotransferase_I/II_large"/>
</dbReference>
<evidence type="ECO:0000256" key="5">
    <source>
        <dbReference type="ARBA" id="ARBA00022898"/>
    </source>
</evidence>
<dbReference type="EC" id="2.6.1.57" evidence="6"/>
<dbReference type="GO" id="GO:0008793">
    <property type="term" value="F:aromatic-amino-acid transaminase activity"/>
    <property type="evidence" value="ECO:0007669"/>
    <property type="project" value="UniProtKB-UniRule"/>
</dbReference>
<keyword evidence="5 6" id="KW-0663">Pyridoxal phosphate</keyword>
<name>A0A5C8HRG7_9MICO</name>
<dbReference type="InterPro" id="IPR050106">
    <property type="entry name" value="HistidinolP_aminotransfase"/>
</dbReference>
<dbReference type="GO" id="GO:0000105">
    <property type="term" value="P:L-histidine biosynthetic process"/>
    <property type="evidence" value="ECO:0007669"/>
    <property type="project" value="InterPro"/>
</dbReference>
<dbReference type="HAMAP" id="MF_01023">
    <property type="entry name" value="HisC_aminotrans_2"/>
    <property type="match status" value="1"/>
</dbReference>
<dbReference type="SUPFAM" id="SSF53383">
    <property type="entry name" value="PLP-dependent transferases"/>
    <property type="match status" value="1"/>
</dbReference>
<protein>
    <recommendedName>
        <fullName evidence="6">Aromatic amino acid aminotransferase</fullName>
        <shortName evidence="6">ArAT</shortName>
        <ecNumber evidence="6">2.6.1.57</ecNumber>
    </recommendedName>
</protein>
<feature type="modified residue" description="N6-(pyridoxal phosphate)lysine" evidence="6">
    <location>
        <position position="226"/>
    </location>
</feature>
<dbReference type="EMBL" id="VRSW01000001">
    <property type="protein sequence ID" value="TXK06634.1"/>
    <property type="molecule type" value="Genomic_DNA"/>
</dbReference>
<comment type="function">
    <text evidence="6">Aminotransferase that catalyzes the conversion of aromatic amino acids and 2-oxoglutarate into corresponding aromatic oxo acids and L-glutamate.</text>
</comment>
<dbReference type="PROSITE" id="PS00599">
    <property type="entry name" value="AA_TRANSFER_CLASS_2"/>
    <property type="match status" value="1"/>
</dbReference>
<evidence type="ECO:0000256" key="2">
    <source>
        <dbReference type="ARBA" id="ARBA00011738"/>
    </source>
</evidence>
<dbReference type="CDD" id="cd00609">
    <property type="entry name" value="AAT_like"/>
    <property type="match status" value="1"/>
</dbReference>
<accession>A0A5C8HRG7</accession>
<evidence type="ECO:0000256" key="6">
    <source>
        <dbReference type="HAMAP-Rule" id="MF_01513"/>
    </source>
</evidence>
<dbReference type="InterPro" id="IPR015424">
    <property type="entry name" value="PyrdxlP-dep_Trfase"/>
</dbReference>
<keyword evidence="9" id="KW-1185">Reference proteome</keyword>
<organism evidence="8 9">
    <name type="scientific">Microbacterium mitrae</name>
    <dbReference type="NCBI Taxonomy" id="664640"/>
    <lineage>
        <taxon>Bacteria</taxon>
        <taxon>Bacillati</taxon>
        <taxon>Actinomycetota</taxon>
        <taxon>Actinomycetes</taxon>
        <taxon>Micrococcales</taxon>
        <taxon>Microbacteriaceae</taxon>
        <taxon>Microbacterium</taxon>
    </lineage>
</organism>
<sequence>MTNEASNSAPVRVRPEIASLPPYKQGKQAGADAFKLSSNENPFEPLPAVVDAIRAEVTINRYPDASAGRLRARLAEKYGVTSDEVHVGSGSVALIAQLLLAVAGPGDEVIFAWRSFEAYPGLTLVPGATSVKVPLTADFAHDLDAMAAAVTDRTRAIILCTPNNPTGGTMSAAAVREFLAKVPGDVLVMLDEAYAEFVTDPDAVDGVRDGILADFPNVVVLRTFSKAYGLAGLRVGYVLGHQRILDAARSTAIPLSVTAQAETAALASLDNEAQLKARVAVLVERRTQLLDRLRAAGIMVPDSQANFVWLAFGDDTMAAAAAFEAGGVIVRPFAGEGVRVSIGEAESIDVIVRIAQSVVDTLPEGHPVRGLA</sequence>
<dbReference type="InterPro" id="IPR001917">
    <property type="entry name" value="Aminotrans_II_pyridoxalP_BS"/>
</dbReference>
<reference evidence="8 9" key="1">
    <citation type="submission" date="2019-08" db="EMBL/GenBank/DDBJ databases">
        <authorList>
            <person name="Dong K."/>
        </authorList>
    </citation>
    <scope>NUCLEOTIDE SEQUENCE [LARGE SCALE GENOMIC DNA]</scope>
    <source>
        <strain evidence="8 9">M4-8</strain>
    </source>
</reference>
<dbReference type="PANTHER" id="PTHR43643:SF3">
    <property type="entry name" value="HISTIDINOL-PHOSPHATE AMINOTRANSFERASE"/>
    <property type="match status" value="1"/>
</dbReference>
<dbReference type="InterPro" id="IPR015422">
    <property type="entry name" value="PyrdxlP-dep_Trfase_small"/>
</dbReference>
<comment type="subunit">
    <text evidence="2 6">Homodimer.</text>
</comment>
<dbReference type="AlphaFoldDB" id="A0A5C8HRG7"/>
<comment type="catalytic activity">
    <reaction evidence="6">
        <text>an aromatic L-alpha-amino acid + 2-oxoglutarate = an aromatic oxo-acid + L-glutamate</text>
        <dbReference type="Rhea" id="RHEA:17533"/>
        <dbReference type="ChEBI" id="CHEBI:16810"/>
        <dbReference type="ChEBI" id="CHEBI:29985"/>
        <dbReference type="ChEBI" id="CHEBI:73309"/>
        <dbReference type="ChEBI" id="CHEBI:84824"/>
        <dbReference type="EC" id="2.6.1.57"/>
    </reaction>
</comment>
<dbReference type="InterPro" id="IPR024892">
    <property type="entry name" value="ArAT"/>
</dbReference>
<keyword evidence="4 6" id="KW-0808">Transferase</keyword>
<dbReference type="PANTHER" id="PTHR43643">
    <property type="entry name" value="HISTIDINOL-PHOSPHATE AMINOTRANSFERASE 2"/>
    <property type="match status" value="1"/>
</dbReference>
<comment type="similarity">
    <text evidence="6">Belongs to the class-II pyridoxal-phosphate-dependent aminotransferase family.</text>
</comment>
<dbReference type="NCBIfam" id="NF002878">
    <property type="entry name" value="PRK03321.1"/>
    <property type="match status" value="1"/>
</dbReference>
<evidence type="ECO:0000313" key="9">
    <source>
        <dbReference type="Proteomes" id="UP000321196"/>
    </source>
</evidence>
<dbReference type="Proteomes" id="UP000321196">
    <property type="component" value="Unassembled WGS sequence"/>
</dbReference>
<evidence type="ECO:0000259" key="7">
    <source>
        <dbReference type="Pfam" id="PF00155"/>
    </source>
</evidence>
<evidence type="ECO:0000256" key="4">
    <source>
        <dbReference type="ARBA" id="ARBA00022679"/>
    </source>
</evidence>
<dbReference type="GO" id="GO:0030170">
    <property type="term" value="F:pyridoxal phosphate binding"/>
    <property type="evidence" value="ECO:0007669"/>
    <property type="project" value="UniProtKB-UniRule"/>
</dbReference>
<dbReference type="RefSeq" id="WP_147825438.1">
    <property type="nucleotide sequence ID" value="NZ_BAAARG010000001.1"/>
</dbReference>
<evidence type="ECO:0000256" key="1">
    <source>
        <dbReference type="ARBA" id="ARBA00001933"/>
    </source>
</evidence>
<feature type="domain" description="Aminotransferase class I/classII large" evidence="7">
    <location>
        <begin position="33"/>
        <end position="352"/>
    </location>
</feature>
<dbReference type="Pfam" id="PF00155">
    <property type="entry name" value="Aminotran_1_2"/>
    <property type="match status" value="1"/>
</dbReference>